<evidence type="ECO:0000256" key="1">
    <source>
        <dbReference type="SAM" id="MobiDB-lite"/>
    </source>
</evidence>
<comment type="caution">
    <text evidence="2">The sequence shown here is derived from an EMBL/GenBank/DDBJ whole genome shotgun (WGS) entry which is preliminary data.</text>
</comment>
<sequence>MASLAKVNTPPQYVEGEAGDEDDNKSGTDGNTDKDNDDFPDTHRDISDSTCIQTTRLAPLSVQFPAGSFQDFSKWGSCGTMPLVSGFSRGCLISPALVFRHCSMLLSLHPHRPPRPLHFTLTTTKNCRGKAVANRLEDVGHEIVKILFWEEAHMKARAVTLNSRLPRLRRLDPESVRRTGMLLRAARIIASHHEKFKRTLLRDRDAYVTDVTNDRKFVPLLRSPMTMMFANSKQHRALIRTITENAFRPKGKLFSAAGLSNECAFFDSSEGNPVYSCVYDYNSVSSCHRVYRYASGFCPPSVAGHAVSVLHPCSPGRFNLCFNCVWQWRTERARQCRPYNAPALPYLKRGRKFQAGGSPDTGPDASEVALRCVVALRHRMRISLNNFVIMVRYLKTCGSLEQVNESRCTNFNFLLRRGTRLHLIFTPKKLQGCKLKPHSCILHGCKEYTFSTSFVRAESSRQIAYANHSWNTDKVTLQKWNGAVVLLMLACQFANWLCKALERALILTGYCIIPSRLCCRLPSYWPVTPFCRSVLLEFGANRLLFSTGSPTDFRIWESCPGLCRCSAGFLEDLPFPLPLHSGAAPYPPNSNLSTLHSTLTDTKSCGGSFDVTVGLHVRLLAALDYWNEPRV</sequence>
<reference evidence="2 3" key="1">
    <citation type="submission" date="2023-02" db="EMBL/GenBank/DDBJ databases">
        <title>LHISI_Scaffold_Assembly.</title>
        <authorList>
            <person name="Stuart O.P."/>
            <person name="Cleave R."/>
            <person name="Magrath M.J.L."/>
            <person name="Mikheyev A.S."/>
        </authorList>
    </citation>
    <scope>NUCLEOTIDE SEQUENCE [LARGE SCALE GENOMIC DNA]</scope>
    <source>
        <strain evidence="2">Daus_M_001</strain>
        <tissue evidence="2">Leg muscle</tissue>
    </source>
</reference>
<name>A0ABQ9H8U1_9NEOP</name>
<protein>
    <submittedName>
        <fullName evidence="2">Uncharacterized protein</fullName>
    </submittedName>
</protein>
<feature type="region of interest" description="Disordered" evidence="1">
    <location>
        <begin position="1"/>
        <end position="45"/>
    </location>
</feature>
<keyword evidence="3" id="KW-1185">Reference proteome</keyword>
<dbReference type="Proteomes" id="UP001159363">
    <property type="component" value="Chromosome 5"/>
</dbReference>
<organism evidence="2 3">
    <name type="scientific">Dryococelus australis</name>
    <dbReference type="NCBI Taxonomy" id="614101"/>
    <lineage>
        <taxon>Eukaryota</taxon>
        <taxon>Metazoa</taxon>
        <taxon>Ecdysozoa</taxon>
        <taxon>Arthropoda</taxon>
        <taxon>Hexapoda</taxon>
        <taxon>Insecta</taxon>
        <taxon>Pterygota</taxon>
        <taxon>Neoptera</taxon>
        <taxon>Polyneoptera</taxon>
        <taxon>Phasmatodea</taxon>
        <taxon>Verophasmatodea</taxon>
        <taxon>Anareolatae</taxon>
        <taxon>Phasmatidae</taxon>
        <taxon>Eurycanthinae</taxon>
        <taxon>Dryococelus</taxon>
    </lineage>
</organism>
<accession>A0ABQ9H8U1</accession>
<evidence type="ECO:0000313" key="3">
    <source>
        <dbReference type="Proteomes" id="UP001159363"/>
    </source>
</evidence>
<proteinExistence type="predicted"/>
<dbReference type="EMBL" id="JARBHB010000006">
    <property type="protein sequence ID" value="KAJ8880676.1"/>
    <property type="molecule type" value="Genomic_DNA"/>
</dbReference>
<gene>
    <name evidence="2" type="ORF">PR048_017146</name>
</gene>
<evidence type="ECO:0000313" key="2">
    <source>
        <dbReference type="EMBL" id="KAJ8880676.1"/>
    </source>
</evidence>